<dbReference type="Proteomes" id="UP001058860">
    <property type="component" value="Chromosome"/>
</dbReference>
<protein>
    <submittedName>
        <fullName evidence="4">TetR/AcrR family transcriptional regulator</fullName>
    </submittedName>
</protein>
<dbReference type="RefSeq" id="WP_353866095.1">
    <property type="nucleotide sequence ID" value="NZ_CP088295.1"/>
</dbReference>
<feature type="DNA-binding region" description="H-T-H motif" evidence="2">
    <location>
        <begin position="41"/>
        <end position="60"/>
    </location>
</feature>
<feature type="domain" description="HTH tetR-type" evidence="3">
    <location>
        <begin position="20"/>
        <end position="78"/>
    </location>
</feature>
<evidence type="ECO:0000313" key="5">
    <source>
        <dbReference type="Proteomes" id="UP001058860"/>
    </source>
</evidence>
<evidence type="ECO:0000256" key="2">
    <source>
        <dbReference type="PROSITE-ProRule" id="PRU00335"/>
    </source>
</evidence>
<evidence type="ECO:0000313" key="4">
    <source>
        <dbReference type="EMBL" id="UUY05651.1"/>
    </source>
</evidence>
<name>A0ABY5PM00_9ACTN</name>
<dbReference type="InterPro" id="IPR009057">
    <property type="entry name" value="Homeodomain-like_sf"/>
</dbReference>
<proteinExistence type="predicted"/>
<accession>A0ABY5PM00</accession>
<reference evidence="5" key="1">
    <citation type="submission" date="2021-11" db="EMBL/GenBank/DDBJ databases">
        <title>Cultivation dependent microbiological survey of springs from the worlds oldest radium mine currently devoted to the extraction of radon-saturated water.</title>
        <authorList>
            <person name="Kapinusova G."/>
            <person name="Smrhova T."/>
            <person name="Strejcek M."/>
            <person name="Suman J."/>
            <person name="Jani K."/>
            <person name="Pajer P."/>
            <person name="Uhlik O."/>
        </authorList>
    </citation>
    <scope>NUCLEOTIDE SEQUENCE [LARGE SCALE GENOMIC DNA]</scope>
    <source>
        <strain evidence="5">J379</strain>
    </source>
</reference>
<organism evidence="4 5">
    <name type="scientific">Svornostia abyssi</name>
    <dbReference type="NCBI Taxonomy" id="2898438"/>
    <lineage>
        <taxon>Bacteria</taxon>
        <taxon>Bacillati</taxon>
        <taxon>Actinomycetota</taxon>
        <taxon>Thermoleophilia</taxon>
        <taxon>Solirubrobacterales</taxon>
        <taxon>Baekduiaceae</taxon>
        <taxon>Svornostia</taxon>
    </lineage>
</organism>
<sequence length="217" mass="23152">MEASFQEIPVPISRGRADYRATDARILRVAAQALTEDPHVSVSAIAELAGVSRATMYRHYSSVGTILEVLRTRALAAERPARDRLLATLMRPEPTAVEIVSALSTYVRDTFAALDDGGPGPRAVVVWDPALRAALATDLVPPARQAIARLQRQGVVSPDFDADTLLGMLAGILLEGLRQVTTGKLSPGDAAALVQHTALIGLRARARRDAEAATARM</sequence>
<keyword evidence="1 2" id="KW-0238">DNA-binding</keyword>
<evidence type="ECO:0000259" key="3">
    <source>
        <dbReference type="PROSITE" id="PS50977"/>
    </source>
</evidence>
<dbReference type="Gene3D" id="1.10.357.10">
    <property type="entry name" value="Tetracycline Repressor, domain 2"/>
    <property type="match status" value="1"/>
</dbReference>
<dbReference type="Pfam" id="PF00440">
    <property type="entry name" value="TetR_N"/>
    <property type="match status" value="1"/>
</dbReference>
<keyword evidence="5" id="KW-1185">Reference proteome</keyword>
<gene>
    <name evidence="4" type="ORF">LRS13_09070</name>
</gene>
<dbReference type="InterPro" id="IPR001647">
    <property type="entry name" value="HTH_TetR"/>
</dbReference>
<evidence type="ECO:0000256" key="1">
    <source>
        <dbReference type="ARBA" id="ARBA00023125"/>
    </source>
</evidence>
<dbReference type="SUPFAM" id="SSF46689">
    <property type="entry name" value="Homeodomain-like"/>
    <property type="match status" value="1"/>
</dbReference>
<dbReference type="PROSITE" id="PS50977">
    <property type="entry name" value="HTH_TETR_2"/>
    <property type="match status" value="1"/>
</dbReference>
<dbReference type="EMBL" id="CP088295">
    <property type="protein sequence ID" value="UUY05651.1"/>
    <property type="molecule type" value="Genomic_DNA"/>
</dbReference>